<evidence type="ECO:0000256" key="2">
    <source>
        <dbReference type="ARBA" id="ARBA00023239"/>
    </source>
</evidence>
<dbReference type="AlphaFoldDB" id="A0A166VR91"/>
<dbReference type="Gene3D" id="3.20.20.140">
    <property type="entry name" value="Metal-dependent hydrolases"/>
    <property type="match status" value="1"/>
</dbReference>
<dbReference type="GO" id="GO:0016787">
    <property type="term" value="F:hydrolase activity"/>
    <property type="evidence" value="ECO:0007669"/>
    <property type="project" value="InterPro"/>
</dbReference>
<evidence type="ECO:0000313" key="5">
    <source>
        <dbReference type="EMBL" id="KZP32982.1"/>
    </source>
</evidence>
<feature type="domain" description="Amidohydrolase-related" evidence="4">
    <location>
        <begin position="10"/>
        <end position="318"/>
    </location>
</feature>
<keyword evidence="2 3" id="KW-0456">Lyase</keyword>
<dbReference type="STRING" id="436010.A0A166VR91"/>
<dbReference type="GO" id="GO:0005737">
    <property type="term" value="C:cytoplasm"/>
    <property type="evidence" value="ECO:0007669"/>
    <property type="project" value="TreeGrafter"/>
</dbReference>
<evidence type="ECO:0000256" key="1">
    <source>
        <dbReference type="ARBA" id="ARBA00022793"/>
    </source>
</evidence>
<name>A0A166VR91_9AGAM</name>
<dbReference type="PANTHER" id="PTHR21240:SF28">
    <property type="entry name" value="ISO-OROTATE DECARBOXYLASE (EUROFUNG)"/>
    <property type="match status" value="1"/>
</dbReference>
<evidence type="ECO:0000313" key="6">
    <source>
        <dbReference type="Proteomes" id="UP000076532"/>
    </source>
</evidence>
<dbReference type="Pfam" id="PF04909">
    <property type="entry name" value="Amidohydro_2"/>
    <property type="match status" value="1"/>
</dbReference>
<reference evidence="5 6" key="1">
    <citation type="journal article" date="2016" name="Mol. Biol. Evol.">
        <title>Comparative Genomics of Early-Diverging Mushroom-Forming Fungi Provides Insights into the Origins of Lignocellulose Decay Capabilities.</title>
        <authorList>
            <person name="Nagy L.G."/>
            <person name="Riley R."/>
            <person name="Tritt A."/>
            <person name="Adam C."/>
            <person name="Daum C."/>
            <person name="Floudas D."/>
            <person name="Sun H."/>
            <person name="Yadav J.S."/>
            <person name="Pangilinan J."/>
            <person name="Larsson K.H."/>
            <person name="Matsuura K."/>
            <person name="Barry K."/>
            <person name="Labutti K."/>
            <person name="Kuo R."/>
            <person name="Ohm R.A."/>
            <person name="Bhattacharya S.S."/>
            <person name="Shirouzu T."/>
            <person name="Yoshinaga Y."/>
            <person name="Martin F.M."/>
            <person name="Grigoriev I.V."/>
            <person name="Hibbett D.S."/>
        </authorList>
    </citation>
    <scope>NUCLEOTIDE SEQUENCE [LARGE SCALE GENOMIC DNA]</scope>
    <source>
        <strain evidence="5 6">CBS 109695</strain>
    </source>
</reference>
<dbReference type="InterPro" id="IPR032465">
    <property type="entry name" value="ACMSD"/>
</dbReference>
<dbReference type="Proteomes" id="UP000076532">
    <property type="component" value="Unassembled WGS sequence"/>
</dbReference>
<keyword evidence="6" id="KW-1185">Reference proteome</keyword>
<accession>A0A166VR91</accession>
<organism evidence="5 6">
    <name type="scientific">Athelia psychrophila</name>
    <dbReference type="NCBI Taxonomy" id="1759441"/>
    <lineage>
        <taxon>Eukaryota</taxon>
        <taxon>Fungi</taxon>
        <taxon>Dikarya</taxon>
        <taxon>Basidiomycota</taxon>
        <taxon>Agaricomycotina</taxon>
        <taxon>Agaricomycetes</taxon>
        <taxon>Agaricomycetidae</taxon>
        <taxon>Atheliales</taxon>
        <taxon>Atheliaceae</taxon>
        <taxon>Athelia</taxon>
    </lineage>
</organism>
<protein>
    <submittedName>
        <fullName evidence="5">Amidohydrolase 2</fullName>
    </submittedName>
</protein>
<evidence type="ECO:0000256" key="3">
    <source>
        <dbReference type="RuleBase" id="RU366045"/>
    </source>
</evidence>
<gene>
    <name evidence="5" type="ORF">FIBSPDRAFT_811883</name>
</gene>
<proteinExistence type="inferred from homology"/>
<dbReference type="GO" id="GO:0016831">
    <property type="term" value="F:carboxy-lyase activity"/>
    <property type="evidence" value="ECO:0007669"/>
    <property type="project" value="UniProtKB-KW"/>
</dbReference>
<dbReference type="GO" id="GO:0019748">
    <property type="term" value="P:secondary metabolic process"/>
    <property type="evidence" value="ECO:0007669"/>
    <property type="project" value="TreeGrafter"/>
</dbReference>
<evidence type="ECO:0000259" key="4">
    <source>
        <dbReference type="Pfam" id="PF04909"/>
    </source>
</evidence>
<dbReference type="InterPro" id="IPR006680">
    <property type="entry name" value="Amidohydro-rel"/>
</dbReference>
<dbReference type="SUPFAM" id="SSF51556">
    <property type="entry name" value="Metallo-dependent hydrolases"/>
    <property type="match status" value="1"/>
</dbReference>
<dbReference type="EMBL" id="KV417484">
    <property type="protein sequence ID" value="KZP32982.1"/>
    <property type="molecule type" value="Genomic_DNA"/>
</dbReference>
<dbReference type="InterPro" id="IPR032466">
    <property type="entry name" value="Metal_Hydrolase"/>
</dbReference>
<dbReference type="PANTHER" id="PTHR21240">
    <property type="entry name" value="2-AMINO-3-CARBOXYLMUCONATE-6-SEMIALDEHYDE DECARBOXYLASE"/>
    <property type="match status" value="1"/>
</dbReference>
<comment type="similarity">
    <text evidence="3">Belongs to the metallo-dependent hydrolases superfamily.</text>
</comment>
<keyword evidence="1 3" id="KW-0210">Decarboxylase</keyword>
<dbReference type="OrthoDB" id="2832284at2759"/>
<sequence length="344" mass="37744">MSHEKDLHRVDFHHHFFPSTLNKAKLNIDLGWKTPAGNLPWDPTISLQSMDALGTQLALLSLPANPFGEVSGENRQLARAHNTFAANVCEEYPGRFGFLASLPFLDDIEGVLLAEIAHALDVLRADGIALASSYGSGLDSTYIGHDKYDRVWEELNRREAVVFLHGAQLPSSTPHPDPLLGIPVVEVPNETFKAAAHLVVTGKKRKYARVKIVLAHLGGSSPFLAARVAVLSRHMGCALTAEEILEDFKSFYFETALSAHETNLAAMEKFVTPDKILFGTDFPAVSTAMAGWYTDNLDEYYLNDASKEAIMSQNALNLMPGLRARIENATGVDAIRGTYANREI</sequence>